<evidence type="ECO:0000256" key="1">
    <source>
        <dbReference type="ARBA" id="ARBA00004127"/>
    </source>
</evidence>
<evidence type="ECO:0000256" key="9">
    <source>
        <dbReference type="ARBA" id="ARBA00023294"/>
    </source>
</evidence>
<evidence type="ECO:0000259" key="12">
    <source>
        <dbReference type="Pfam" id="PF01490"/>
    </source>
</evidence>
<name>A0A2P5C027_TREOI</name>
<dbReference type="PANTHER" id="PTHR48017">
    <property type="entry name" value="OS05G0424000 PROTEIN-RELATED"/>
    <property type="match status" value="1"/>
</dbReference>
<dbReference type="OrthoDB" id="40134at2759"/>
<comment type="function">
    <text evidence="10">Carrier protein involved in proton-driven auxin influx. Mediates the formation of auxin gradient from developing leaves (site of auxin biosynthesis) to tips by contributing to the loading of auxin in vascular tissues and facilitating acropetal (base to tip) auxin transport within inner tissues of the root apex, and basipetal (tip to base) auxin transport within outer tissues of the root apex. May be involved in lateral roots and nodules formation.</text>
</comment>
<dbReference type="InterPro" id="IPR013057">
    <property type="entry name" value="AA_transpt_TM"/>
</dbReference>
<evidence type="ECO:0000256" key="5">
    <source>
        <dbReference type="ARBA" id="ARBA00022847"/>
    </source>
</evidence>
<dbReference type="GO" id="GO:0006865">
    <property type="term" value="P:amino acid transport"/>
    <property type="evidence" value="ECO:0007669"/>
    <property type="project" value="UniProtKB-KW"/>
</dbReference>
<evidence type="ECO:0000256" key="3">
    <source>
        <dbReference type="ARBA" id="ARBA00022448"/>
    </source>
</evidence>
<feature type="transmembrane region" description="Helical" evidence="11">
    <location>
        <begin position="74"/>
        <end position="93"/>
    </location>
</feature>
<protein>
    <submittedName>
        <fullName evidence="13">Amino acid transporter, transmembrane domain containing protein</fullName>
    </submittedName>
</protein>
<keyword evidence="4 11" id="KW-0812">Transmembrane</keyword>
<feature type="domain" description="Amino acid transporter transmembrane" evidence="12">
    <location>
        <begin position="2"/>
        <end position="225"/>
    </location>
</feature>
<keyword evidence="6" id="KW-0029">Amino-acid transport</keyword>
<evidence type="ECO:0000256" key="8">
    <source>
        <dbReference type="ARBA" id="ARBA00023136"/>
    </source>
</evidence>
<keyword evidence="14" id="KW-1185">Reference proteome</keyword>
<comment type="subcellular location">
    <subcellularLocation>
        <location evidence="1">Endomembrane system</location>
        <topology evidence="1">Multi-pass membrane protein</topology>
    </subcellularLocation>
</comment>
<dbReference type="GO" id="GO:0012505">
    <property type="term" value="C:endomembrane system"/>
    <property type="evidence" value="ECO:0007669"/>
    <property type="project" value="UniProtKB-SubCell"/>
</dbReference>
<evidence type="ECO:0000313" key="13">
    <source>
        <dbReference type="EMBL" id="PON54381.1"/>
    </source>
</evidence>
<keyword evidence="5" id="KW-0769">Symport</keyword>
<dbReference type="GO" id="GO:0009734">
    <property type="term" value="P:auxin-activated signaling pathway"/>
    <property type="evidence" value="ECO:0007669"/>
    <property type="project" value="UniProtKB-KW"/>
</dbReference>
<evidence type="ECO:0000256" key="4">
    <source>
        <dbReference type="ARBA" id="ARBA00022692"/>
    </source>
</evidence>
<gene>
    <name evidence="13" type="ORF">TorRG33x02_302670</name>
</gene>
<keyword evidence="7 11" id="KW-1133">Transmembrane helix</keyword>
<comment type="similarity">
    <text evidence="2">Belongs to the amino acid/polyamine transporter 2 family. Amino acid/auxin permease (AAAP) (TC 2.A.18.1) subfamily.</text>
</comment>
<organism evidence="13 14">
    <name type="scientific">Trema orientale</name>
    <name type="common">Charcoal tree</name>
    <name type="synonym">Celtis orientalis</name>
    <dbReference type="NCBI Taxonomy" id="63057"/>
    <lineage>
        <taxon>Eukaryota</taxon>
        <taxon>Viridiplantae</taxon>
        <taxon>Streptophyta</taxon>
        <taxon>Embryophyta</taxon>
        <taxon>Tracheophyta</taxon>
        <taxon>Spermatophyta</taxon>
        <taxon>Magnoliopsida</taxon>
        <taxon>eudicotyledons</taxon>
        <taxon>Gunneridae</taxon>
        <taxon>Pentapetalae</taxon>
        <taxon>rosids</taxon>
        <taxon>fabids</taxon>
        <taxon>Rosales</taxon>
        <taxon>Cannabaceae</taxon>
        <taxon>Trema</taxon>
    </lineage>
</organism>
<keyword evidence="8 11" id="KW-0472">Membrane</keyword>
<comment type="caution">
    <text evidence="13">The sequence shown here is derived from an EMBL/GenBank/DDBJ whole genome shotgun (WGS) entry which is preliminary data.</text>
</comment>
<evidence type="ECO:0000256" key="11">
    <source>
        <dbReference type="SAM" id="Phobius"/>
    </source>
</evidence>
<feature type="transmembrane region" description="Helical" evidence="11">
    <location>
        <begin position="201"/>
        <end position="221"/>
    </location>
</feature>
<feature type="transmembrane region" description="Helical" evidence="11">
    <location>
        <begin position="6"/>
        <end position="24"/>
    </location>
</feature>
<sequence length="233" mass="25793">MKLYDFTIVFGVLMLFLAQIPSFHSLRHINLVSLVLCLAFSICAVIGSLYIGNLDQNGLASNYPVKEQSDENRVLAAFNVISIIATAYGSGVFPDIQATIAPPVKGKKFKGLCISYSVIVSTSFSAAISGYWAFGNQTKGTILENFIGENHKPLLPIWFLVMTILFILLQTYLQPTNEVLEKTFADPKKDRFSARNVVPRLIFRSMSVIVATTLATMLPFFGDLIRCAWKHSG</sequence>
<keyword evidence="9" id="KW-0927">Auxin signaling pathway</keyword>
<dbReference type="Proteomes" id="UP000237000">
    <property type="component" value="Unassembled WGS sequence"/>
</dbReference>
<dbReference type="EMBL" id="JXTC01000433">
    <property type="protein sequence ID" value="PON54381.1"/>
    <property type="molecule type" value="Genomic_DNA"/>
</dbReference>
<dbReference type="Pfam" id="PF01490">
    <property type="entry name" value="Aa_trans"/>
    <property type="match status" value="1"/>
</dbReference>
<feature type="transmembrane region" description="Helical" evidence="11">
    <location>
        <begin position="154"/>
        <end position="173"/>
    </location>
</feature>
<feature type="transmembrane region" description="Helical" evidence="11">
    <location>
        <begin position="114"/>
        <end position="134"/>
    </location>
</feature>
<evidence type="ECO:0000256" key="2">
    <source>
        <dbReference type="ARBA" id="ARBA00005590"/>
    </source>
</evidence>
<reference evidence="14" key="1">
    <citation type="submission" date="2016-06" db="EMBL/GenBank/DDBJ databases">
        <title>Parallel loss of symbiosis genes in relatives of nitrogen-fixing non-legume Parasponia.</title>
        <authorList>
            <person name="Van Velzen R."/>
            <person name="Holmer R."/>
            <person name="Bu F."/>
            <person name="Rutten L."/>
            <person name="Van Zeijl A."/>
            <person name="Liu W."/>
            <person name="Santuari L."/>
            <person name="Cao Q."/>
            <person name="Sharma T."/>
            <person name="Shen D."/>
            <person name="Roswanjaya Y."/>
            <person name="Wardhani T."/>
            <person name="Kalhor M.S."/>
            <person name="Jansen J."/>
            <person name="Van den Hoogen J."/>
            <person name="Gungor B."/>
            <person name="Hartog M."/>
            <person name="Hontelez J."/>
            <person name="Verver J."/>
            <person name="Yang W.-C."/>
            <person name="Schijlen E."/>
            <person name="Repin R."/>
            <person name="Schilthuizen M."/>
            <person name="Schranz E."/>
            <person name="Heidstra R."/>
            <person name="Miyata K."/>
            <person name="Fedorova E."/>
            <person name="Kohlen W."/>
            <person name="Bisseling T."/>
            <person name="Smit S."/>
            <person name="Geurts R."/>
        </authorList>
    </citation>
    <scope>NUCLEOTIDE SEQUENCE [LARGE SCALE GENOMIC DNA]</scope>
    <source>
        <strain evidence="14">cv. RG33-2</strain>
    </source>
</reference>
<feature type="transmembrane region" description="Helical" evidence="11">
    <location>
        <begin position="31"/>
        <end position="54"/>
    </location>
</feature>
<proteinExistence type="inferred from homology"/>
<dbReference type="InParanoid" id="A0A2P5C027"/>
<accession>A0A2P5C027</accession>
<keyword evidence="3" id="KW-0813">Transport</keyword>
<dbReference type="GO" id="GO:0015293">
    <property type="term" value="F:symporter activity"/>
    <property type="evidence" value="ECO:0007669"/>
    <property type="project" value="UniProtKB-KW"/>
</dbReference>
<evidence type="ECO:0000256" key="10">
    <source>
        <dbReference type="ARBA" id="ARBA00045588"/>
    </source>
</evidence>
<dbReference type="AlphaFoldDB" id="A0A2P5C027"/>
<evidence type="ECO:0000256" key="7">
    <source>
        <dbReference type="ARBA" id="ARBA00022989"/>
    </source>
</evidence>
<evidence type="ECO:0000256" key="6">
    <source>
        <dbReference type="ARBA" id="ARBA00022970"/>
    </source>
</evidence>
<dbReference type="STRING" id="63057.A0A2P5C027"/>
<evidence type="ECO:0000313" key="14">
    <source>
        <dbReference type="Proteomes" id="UP000237000"/>
    </source>
</evidence>